<protein>
    <recommendedName>
        <fullName evidence="2">DNA ligase (ATP)</fullName>
        <ecNumber evidence="2">6.5.1.1</ecNumber>
    </recommendedName>
</protein>
<evidence type="ECO:0000256" key="1">
    <source>
        <dbReference type="ARBA" id="ARBA00007572"/>
    </source>
</evidence>
<dbReference type="NCBIfam" id="TIGR02779">
    <property type="entry name" value="NHEJ_ligase_lig"/>
    <property type="match status" value="1"/>
</dbReference>
<dbReference type="Proteomes" id="UP000727993">
    <property type="component" value="Unassembled WGS sequence"/>
</dbReference>
<dbReference type="InterPro" id="IPR050191">
    <property type="entry name" value="ATP-dep_DNA_ligase"/>
</dbReference>
<evidence type="ECO:0000256" key="2">
    <source>
        <dbReference type="ARBA" id="ARBA00012727"/>
    </source>
</evidence>
<accession>A0A936NEF0</accession>
<dbReference type="InterPro" id="IPR012309">
    <property type="entry name" value="DNA_ligase_ATP-dep_C"/>
</dbReference>
<dbReference type="SUPFAM" id="SSF56091">
    <property type="entry name" value="DNA ligase/mRNA capping enzyme, catalytic domain"/>
    <property type="match status" value="1"/>
</dbReference>
<dbReference type="Gene3D" id="3.30.470.30">
    <property type="entry name" value="DNA ligase/mRNA capping enzyme"/>
    <property type="match status" value="1"/>
</dbReference>
<dbReference type="PANTHER" id="PTHR45674">
    <property type="entry name" value="DNA LIGASE 1/3 FAMILY MEMBER"/>
    <property type="match status" value="1"/>
</dbReference>
<comment type="catalytic activity">
    <reaction evidence="4">
        <text>ATP + (deoxyribonucleotide)n-3'-hydroxyl + 5'-phospho-(deoxyribonucleotide)m = (deoxyribonucleotide)n+m + AMP + diphosphate.</text>
        <dbReference type="EC" id="6.5.1.1"/>
    </reaction>
</comment>
<dbReference type="EMBL" id="JADJZA010000007">
    <property type="protein sequence ID" value="MBK9297364.1"/>
    <property type="molecule type" value="Genomic_DNA"/>
</dbReference>
<dbReference type="PANTHER" id="PTHR45674:SF4">
    <property type="entry name" value="DNA LIGASE 1"/>
    <property type="match status" value="1"/>
</dbReference>
<evidence type="ECO:0000259" key="5">
    <source>
        <dbReference type="PROSITE" id="PS50160"/>
    </source>
</evidence>
<evidence type="ECO:0000256" key="4">
    <source>
        <dbReference type="ARBA" id="ARBA00034003"/>
    </source>
</evidence>
<name>A0A936NEF0_9ACTN</name>
<comment type="caution">
    <text evidence="6">The sequence shown here is derived from an EMBL/GenBank/DDBJ whole genome shotgun (WGS) entry which is preliminary data.</text>
</comment>
<gene>
    <name evidence="6" type="primary">ligD</name>
    <name evidence="6" type="ORF">IPN02_11145</name>
</gene>
<dbReference type="Gene3D" id="2.40.50.140">
    <property type="entry name" value="Nucleic acid-binding proteins"/>
    <property type="match status" value="1"/>
</dbReference>
<dbReference type="GO" id="GO:0006310">
    <property type="term" value="P:DNA recombination"/>
    <property type="evidence" value="ECO:0007669"/>
    <property type="project" value="InterPro"/>
</dbReference>
<dbReference type="InterPro" id="IPR014146">
    <property type="entry name" value="LigD_ligase_dom"/>
</dbReference>
<dbReference type="CDD" id="cd07971">
    <property type="entry name" value="OBF_DNA_ligase_LigD"/>
    <property type="match status" value="1"/>
</dbReference>
<dbReference type="EC" id="6.5.1.1" evidence="2"/>
<keyword evidence="3 6" id="KW-0436">Ligase</keyword>
<dbReference type="GO" id="GO:0006281">
    <property type="term" value="P:DNA repair"/>
    <property type="evidence" value="ECO:0007669"/>
    <property type="project" value="InterPro"/>
</dbReference>
<evidence type="ECO:0000313" key="7">
    <source>
        <dbReference type="Proteomes" id="UP000727993"/>
    </source>
</evidence>
<dbReference type="CDD" id="cd07906">
    <property type="entry name" value="Adenylation_DNA_ligase_LigD_LigC"/>
    <property type="match status" value="1"/>
</dbReference>
<dbReference type="GO" id="GO:0003910">
    <property type="term" value="F:DNA ligase (ATP) activity"/>
    <property type="evidence" value="ECO:0007669"/>
    <property type="project" value="UniProtKB-EC"/>
</dbReference>
<sequence>MDDPGFVQPMLATPAERPIEGEHWVYERKLDGIRLIAVRNRETVRLFTRNGHDRSAAYPEVVEALVGQRHDRFVADAEVVAFDGDATSFARLQRRSGLSDPARIRHSGVGVFLYLFDLMHLEGHSCIDLALRDRTKLLSEAFDFDDPLRLSEHLKGDDSGTGRRLLADACDRGWEGLIAKRADSRYRPGRRSPDWLKLKCVARQELVIGGFTAPKGTRMGLGALLVGHMTDEGLAYAGRVGTGFDDATLHRLWSLLKARKRSTSPFVDAPERSDVTWTDPDLVCEVGFTEWTSAGRLRHPRFLGLRDDKAPGEVMRELPASAR</sequence>
<comment type="similarity">
    <text evidence="1">Belongs to the ATP-dependent DNA ligase family.</text>
</comment>
<evidence type="ECO:0000313" key="6">
    <source>
        <dbReference type="EMBL" id="MBK9297364.1"/>
    </source>
</evidence>
<organism evidence="6 7">
    <name type="scientific">Candidatus Neomicrothrix subdominans</name>
    <dbReference type="NCBI Taxonomy" id="2954438"/>
    <lineage>
        <taxon>Bacteria</taxon>
        <taxon>Bacillati</taxon>
        <taxon>Actinomycetota</taxon>
        <taxon>Acidimicrobiia</taxon>
        <taxon>Acidimicrobiales</taxon>
        <taxon>Microthrixaceae</taxon>
        <taxon>Candidatus Neomicrothrix</taxon>
    </lineage>
</organism>
<evidence type="ECO:0000256" key="3">
    <source>
        <dbReference type="ARBA" id="ARBA00022598"/>
    </source>
</evidence>
<dbReference type="Pfam" id="PF04679">
    <property type="entry name" value="DNA_ligase_A_C"/>
    <property type="match status" value="1"/>
</dbReference>
<dbReference type="PROSITE" id="PS50160">
    <property type="entry name" value="DNA_LIGASE_A3"/>
    <property type="match status" value="1"/>
</dbReference>
<dbReference type="InterPro" id="IPR012310">
    <property type="entry name" value="DNA_ligase_ATP-dep_cent"/>
</dbReference>
<dbReference type="Pfam" id="PF01068">
    <property type="entry name" value="DNA_ligase_A_M"/>
    <property type="match status" value="1"/>
</dbReference>
<dbReference type="AlphaFoldDB" id="A0A936NEF0"/>
<dbReference type="SUPFAM" id="SSF50249">
    <property type="entry name" value="Nucleic acid-binding proteins"/>
    <property type="match status" value="1"/>
</dbReference>
<proteinExistence type="inferred from homology"/>
<reference evidence="6 7" key="1">
    <citation type="submission" date="2020-10" db="EMBL/GenBank/DDBJ databases">
        <title>Connecting structure to function with the recovery of over 1000 high-quality activated sludge metagenome-assembled genomes encoding full-length rRNA genes using long-read sequencing.</title>
        <authorList>
            <person name="Singleton C.M."/>
            <person name="Petriglieri F."/>
            <person name="Kristensen J.M."/>
            <person name="Kirkegaard R.H."/>
            <person name="Michaelsen T.Y."/>
            <person name="Andersen M.H."/>
            <person name="Karst S.M."/>
            <person name="Dueholm M.S."/>
            <person name="Nielsen P.H."/>
            <person name="Albertsen M."/>
        </authorList>
    </citation>
    <scope>NUCLEOTIDE SEQUENCE [LARGE SCALE GENOMIC DNA]</scope>
    <source>
        <strain evidence="6">Lyne_18-Q3-R50-59_MAXAC.006</strain>
    </source>
</reference>
<feature type="domain" description="ATP-dependent DNA ligase family profile" evidence="5">
    <location>
        <begin position="104"/>
        <end position="199"/>
    </location>
</feature>
<dbReference type="InterPro" id="IPR012340">
    <property type="entry name" value="NA-bd_OB-fold"/>
</dbReference>
<dbReference type="GO" id="GO:0005524">
    <property type="term" value="F:ATP binding"/>
    <property type="evidence" value="ECO:0007669"/>
    <property type="project" value="InterPro"/>
</dbReference>